<dbReference type="Proteomes" id="UP001166191">
    <property type="component" value="Unassembled WGS sequence"/>
</dbReference>
<proteinExistence type="predicted"/>
<comment type="caution">
    <text evidence="1">The sequence shown here is derived from an EMBL/GenBank/DDBJ whole genome shotgun (WGS) entry which is preliminary data.</text>
</comment>
<name>A0ABS6AE97_9RHOB</name>
<gene>
    <name evidence="1" type="ORF">KNW02_02180</name>
</gene>
<dbReference type="RefSeq" id="WP_216031618.1">
    <property type="nucleotide sequence ID" value="NZ_JAHKNG010000002.1"/>
</dbReference>
<accession>A0ABS6AE97</accession>
<keyword evidence="2" id="KW-1185">Reference proteome</keyword>
<protein>
    <submittedName>
        <fullName evidence="1">Uncharacterized protein</fullName>
    </submittedName>
</protein>
<reference evidence="1" key="1">
    <citation type="submission" date="2021-06" db="EMBL/GenBank/DDBJ databases">
        <title>Paracoccus bacterium XHP0099 sp. nov., isolated from the surface waters of the Yellow Sea.</title>
        <authorList>
            <person name="Xue H."/>
            <person name="Zhang D."/>
        </authorList>
    </citation>
    <scope>NUCLEOTIDE SEQUENCE</scope>
    <source>
        <strain evidence="1">XHP0099</strain>
    </source>
</reference>
<organism evidence="1 2">
    <name type="scientific">Paracoccus marinaquae</name>
    <dbReference type="NCBI Taxonomy" id="2841926"/>
    <lineage>
        <taxon>Bacteria</taxon>
        <taxon>Pseudomonadati</taxon>
        <taxon>Pseudomonadota</taxon>
        <taxon>Alphaproteobacteria</taxon>
        <taxon>Rhodobacterales</taxon>
        <taxon>Paracoccaceae</taxon>
        <taxon>Paracoccus</taxon>
    </lineage>
</organism>
<sequence>MRLQIGDAVFIPGRDAVRRGHLIWPVDCPIPFMENLTLDQTYSGDCRVADRGTTVYAGLALMRRRKQYADDVLVVLLPDVDIGQLSPDATIDLDPDRLE</sequence>
<evidence type="ECO:0000313" key="2">
    <source>
        <dbReference type="Proteomes" id="UP001166191"/>
    </source>
</evidence>
<dbReference type="EMBL" id="JAHKNG010000002">
    <property type="protein sequence ID" value="MBU3028925.1"/>
    <property type="molecule type" value="Genomic_DNA"/>
</dbReference>
<evidence type="ECO:0000313" key="1">
    <source>
        <dbReference type="EMBL" id="MBU3028925.1"/>
    </source>
</evidence>